<reference evidence="6 7" key="1">
    <citation type="submission" date="2018-05" db="EMBL/GenBank/DDBJ databases">
        <title>Genome Sequence of an Efficient Indole-Degrading Bacterium, Alcaligenes sp.YBY.</title>
        <authorList>
            <person name="Yang B."/>
        </authorList>
    </citation>
    <scope>NUCLEOTIDE SEQUENCE [LARGE SCALE GENOMIC DNA]</scope>
    <source>
        <strain evidence="6 7">YBY</strain>
    </source>
</reference>
<feature type="transmembrane region" description="Helical" evidence="4">
    <location>
        <begin position="29"/>
        <end position="50"/>
    </location>
</feature>
<dbReference type="SUPFAM" id="SSF103473">
    <property type="entry name" value="MFS general substrate transporter"/>
    <property type="match status" value="1"/>
</dbReference>
<dbReference type="STRING" id="511.UZ73_17220"/>
<keyword evidence="3 4" id="KW-0472">Membrane</keyword>
<feature type="transmembrane region" description="Helical" evidence="4">
    <location>
        <begin position="160"/>
        <end position="183"/>
    </location>
</feature>
<feature type="transmembrane region" description="Helical" evidence="4">
    <location>
        <begin position="90"/>
        <end position="114"/>
    </location>
</feature>
<proteinExistence type="predicted"/>
<sequence length="412" mass="42867">MTQDSPLSAPADAVPPTASAPPFHLKPLMLAYMSCTMAMMAFVALIGPIARSLHLPPWQAGAVVTVGGVLWMLLSRPWGSLSDSRGRRPVLLAGVGGFMLVYWAMCAVLILSLHFQASPWLVFVGLLITRGAVGGFFAAIPTTSQALIADHVPPERRANVMASLGAANGIGLVAGPAMAAMLAQYGLDLPLYLTALLPLLALGILWYRLPRSTVVSNLKPTSLHLGDPRLRQAMLVAFAAMFSVAVGQIAVGFFVIDRLGLEPEAAAQAAGFALTLVGVGLITSQLIVRKLSWSPQRLIRVGGLISAVGFGAVALANSQWMLMVCYFFAAGGMGWIFPAFSALAANAVEPHEQGAAAGSIGAAQGLGIVLGPLAGSLLYEVSPGVPYLLVCVLLILVALLAANSPTKNKATE</sequence>
<dbReference type="Proteomes" id="UP000245216">
    <property type="component" value="Unassembled WGS sequence"/>
</dbReference>
<keyword evidence="1 4" id="KW-0812">Transmembrane</keyword>
<evidence type="ECO:0000256" key="2">
    <source>
        <dbReference type="ARBA" id="ARBA00022989"/>
    </source>
</evidence>
<feature type="transmembrane region" description="Helical" evidence="4">
    <location>
        <begin position="56"/>
        <end position="78"/>
    </location>
</feature>
<dbReference type="InterPro" id="IPR011701">
    <property type="entry name" value="MFS"/>
</dbReference>
<feature type="domain" description="Major facilitator superfamily (MFS) profile" evidence="5">
    <location>
        <begin position="24"/>
        <end position="409"/>
    </location>
</feature>
<dbReference type="EMBL" id="QEXO01000004">
    <property type="protein sequence ID" value="PWE13339.1"/>
    <property type="molecule type" value="Genomic_DNA"/>
</dbReference>
<evidence type="ECO:0000256" key="1">
    <source>
        <dbReference type="ARBA" id="ARBA00022692"/>
    </source>
</evidence>
<feature type="transmembrane region" description="Helical" evidence="4">
    <location>
        <begin position="268"/>
        <end position="288"/>
    </location>
</feature>
<evidence type="ECO:0000259" key="5">
    <source>
        <dbReference type="PROSITE" id="PS50850"/>
    </source>
</evidence>
<feature type="transmembrane region" description="Helical" evidence="4">
    <location>
        <begin position="189"/>
        <end position="209"/>
    </location>
</feature>
<dbReference type="PANTHER" id="PTHR23546">
    <property type="entry name" value="TRANSPORT PROTEIN"/>
    <property type="match status" value="1"/>
</dbReference>
<dbReference type="AlphaFoldDB" id="A0A2U2BH52"/>
<name>A0A2U2BH52_ALCFA</name>
<keyword evidence="2 4" id="KW-1133">Transmembrane helix</keyword>
<dbReference type="InterPro" id="IPR036259">
    <property type="entry name" value="MFS_trans_sf"/>
</dbReference>
<feature type="transmembrane region" description="Helical" evidence="4">
    <location>
        <begin position="385"/>
        <end position="402"/>
    </location>
</feature>
<protein>
    <submittedName>
        <fullName evidence="6">MFS transporter</fullName>
    </submittedName>
</protein>
<feature type="transmembrane region" description="Helical" evidence="4">
    <location>
        <begin position="230"/>
        <end position="256"/>
    </location>
</feature>
<evidence type="ECO:0000313" key="7">
    <source>
        <dbReference type="Proteomes" id="UP000245216"/>
    </source>
</evidence>
<comment type="caution">
    <text evidence="6">The sequence shown here is derived from an EMBL/GenBank/DDBJ whole genome shotgun (WGS) entry which is preliminary data.</text>
</comment>
<dbReference type="PANTHER" id="PTHR23546:SF1">
    <property type="entry name" value="MEMBRANE PROTEIN"/>
    <property type="match status" value="1"/>
</dbReference>
<gene>
    <name evidence="6" type="ORF">DF183_16135</name>
</gene>
<reference evidence="6 7" key="2">
    <citation type="submission" date="2018-05" db="EMBL/GenBank/DDBJ databases">
        <authorList>
            <person name="Lanie J.A."/>
            <person name="Ng W.-L."/>
            <person name="Kazmierczak K.M."/>
            <person name="Andrzejewski T.M."/>
            <person name="Davidsen T.M."/>
            <person name="Wayne K.J."/>
            <person name="Tettelin H."/>
            <person name="Glass J.I."/>
            <person name="Rusch D."/>
            <person name="Podicherti R."/>
            <person name="Tsui H.-C.T."/>
            <person name="Winkler M.E."/>
        </authorList>
    </citation>
    <scope>NUCLEOTIDE SEQUENCE [LARGE SCALE GENOMIC DNA]</scope>
    <source>
        <strain evidence="6 7">YBY</strain>
    </source>
</reference>
<organism evidence="6 7">
    <name type="scientific">Alcaligenes faecalis</name>
    <dbReference type="NCBI Taxonomy" id="511"/>
    <lineage>
        <taxon>Bacteria</taxon>
        <taxon>Pseudomonadati</taxon>
        <taxon>Pseudomonadota</taxon>
        <taxon>Betaproteobacteria</taxon>
        <taxon>Burkholderiales</taxon>
        <taxon>Alcaligenaceae</taxon>
        <taxon>Alcaligenes</taxon>
    </lineage>
</organism>
<feature type="transmembrane region" description="Helical" evidence="4">
    <location>
        <begin position="360"/>
        <end position="379"/>
    </location>
</feature>
<dbReference type="Pfam" id="PF07690">
    <property type="entry name" value="MFS_1"/>
    <property type="match status" value="1"/>
</dbReference>
<evidence type="ECO:0000256" key="3">
    <source>
        <dbReference type="ARBA" id="ARBA00023136"/>
    </source>
</evidence>
<evidence type="ECO:0000256" key="4">
    <source>
        <dbReference type="SAM" id="Phobius"/>
    </source>
</evidence>
<feature type="transmembrane region" description="Helical" evidence="4">
    <location>
        <begin position="300"/>
        <end position="320"/>
    </location>
</feature>
<dbReference type="PROSITE" id="PS50850">
    <property type="entry name" value="MFS"/>
    <property type="match status" value="1"/>
</dbReference>
<feature type="transmembrane region" description="Helical" evidence="4">
    <location>
        <begin position="120"/>
        <end position="140"/>
    </location>
</feature>
<dbReference type="InterPro" id="IPR020846">
    <property type="entry name" value="MFS_dom"/>
</dbReference>
<accession>A0A2U2BH52</accession>
<dbReference type="GO" id="GO:0022857">
    <property type="term" value="F:transmembrane transporter activity"/>
    <property type="evidence" value="ECO:0007669"/>
    <property type="project" value="InterPro"/>
</dbReference>
<feature type="transmembrane region" description="Helical" evidence="4">
    <location>
        <begin position="326"/>
        <end position="348"/>
    </location>
</feature>
<dbReference type="RefSeq" id="WP_109089594.1">
    <property type="nucleotide sequence ID" value="NZ_QEXO01000004.1"/>
</dbReference>
<evidence type="ECO:0000313" key="6">
    <source>
        <dbReference type="EMBL" id="PWE13339.1"/>
    </source>
</evidence>
<dbReference type="Gene3D" id="1.20.1250.20">
    <property type="entry name" value="MFS general substrate transporter like domains"/>
    <property type="match status" value="1"/>
</dbReference>